<dbReference type="SUPFAM" id="SSF64076">
    <property type="entry name" value="MTH938-like"/>
    <property type="match status" value="1"/>
</dbReference>
<dbReference type="PANTHER" id="PTHR21192">
    <property type="entry name" value="NUCLEAR PROTEIN E3-3"/>
    <property type="match status" value="1"/>
</dbReference>
<proteinExistence type="predicted"/>
<comment type="caution">
    <text evidence="2">The sequence shown here is derived from an EMBL/GenBank/DDBJ whole genome shotgun (WGS) entry which is preliminary data.</text>
</comment>
<organism evidence="2 3">
    <name type="scientific">Rhizophlyctis rosea</name>
    <dbReference type="NCBI Taxonomy" id="64517"/>
    <lineage>
        <taxon>Eukaryota</taxon>
        <taxon>Fungi</taxon>
        <taxon>Fungi incertae sedis</taxon>
        <taxon>Chytridiomycota</taxon>
        <taxon>Chytridiomycota incertae sedis</taxon>
        <taxon>Chytridiomycetes</taxon>
        <taxon>Rhizophlyctidales</taxon>
        <taxon>Rhizophlyctidaceae</taxon>
        <taxon>Rhizophlyctis</taxon>
    </lineage>
</organism>
<reference evidence="2" key="1">
    <citation type="submission" date="2020-05" db="EMBL/GenBank/DDBJ databases">
        <title>Phylogenomic resolution of chytrid fungi.</title>
        <authorList>
            <person name="Stajich J.E."/>
            <person name="Amses K."/>
            <person name="Simmons R."/>
            <person name="Seto K."/>
            <person name="Myers J."/>
            <person name="Bonds A."/>
            <person name="Quandt C.A."/>
            <person name="Barry K."/>
            <person name="Liu P."/>
            <person name="Grigoriev I."/>
            <person name="Longcore J.E."/>
            <person name="James T.Y."/>
        </authorList>
    </citation>
    <scope>NUCLEOTIDE SEQUENCE</scope>
    <source>
        <strain evidence="2">JEL0318</strain>
    </source>
</reference>
<evidence type="ECO:0008006" key="4">
    <source>
        <dbReference type="Google" id="ProtNLM"/>
    </source>
</evidence>
<dbReference type="EMBL" id="JADGJD010000850">
    <property type="protein sequence ID" value="KAJ3048086.1"/>
    <property type="molecule type" value="Genomic_DNA"/>
</dbReference>
<dbReference type="Proteomes" id="UP001212841">
    <property type="component" value="Unassembled WGS sequence"/>
</dbReference>
<dbReference type="GO" id="GO:0032981">
    <property type="term" value="P:mitochondrial respiratory chain complex I assembly"/>
    <property type="evidence" value="ECO:0007669"/>
    <property type="project" value="TreeGrafter"/>
</dbReference>
<dbReference type="AlphaFoldDB" id="A0AAD5S9C3"/>
<keyword evidence="3" id="KW-1185">Reference proteome</keyword>
<name>A0AAD5S9C3_9FUNG</name>
<gene>
    <name evidence="2" type="ORF">HK097_010901</name>
</gene>
<evidence type="ECO:0000313" key="2">
    <source>
        <dbReference type="EMBL" id="KAJ3048086.1"/>
    </source>
</evidence>
<accession>A0AAD5S9C3</accession>
<dbReference type="Pfam" id="PF04430">
    <property type="entry name" value="DUF498"/>
    <property type="match status" value="1"/>
</dbReference>
<evidence type="ECO:0000313" key="3">
    <source>
        <dbReference type="Proteomes" id="UP001212841"/>
    </source>
</evidence>
<sequence>MLIRRLPTIRLPSSLPTLPPVTHTRPYSATIRSSSKPTPQDRPTLLSKTPEEKLAPLTQFNIIQTPQSARLFTSVTNTGFQLSDVAVEGPLMLLNSRVFMWDVPQYGVGGIGDLEAEVKGGGEEERWADERSPFYGWGTDMFKILEVAVPSPDILVIGTGGTMAFLPPFLRKYIHSLGIQVEVQATRAAASTYNVLLAEGRRPGAAMLPMIPTSARTSEQLVKLSLRGPRS</sequence>
<dbReference type="Gene3D" id="3.40.1230.10">
    <property type="entry name" value="MTH938-like"/>
    <property type="match status" value="1"/>
</dbReference>
<dbReference type="InterPro" id="IPR007523">
    <property type="entry name" value="NDUFAF3/AAMDC"/>
</dbReference>
<feature type="compositionally biased region" description="Polar residues" evidence="1">
    <location>
        <begin position="25"/>
        <end position="38"/>
    </location>
</feature>
<dbReference type="GO" id="GO:0005743">
    <property type="term" value="C:mitochondrial inner membrane"/>
    <property type="evidence" value="ECO:0007669"/>
    <property type="project" value="TreeGrafter"/>
</dbReference>
<dbReference type="InterPro" id="IPR036748">
    <property type="entry name" value="MTH938-like_sf"/>
</dbReference>
<dbReference type="PANTHER" id="PTHR21192:SF2">
    <property type="entry name" value="NADH DEHYDROGENASE [UBIQUINONE] 1 ALPHA SUBCOMPLEX ASSEMBLY FACTOR 3"/>
    <property type="match status" value="1"/>
</dbReference>
<feature type="region of interest" description="Disordered" evidence="1">
    <location>
        <begin position="14"/>
        <end position="46"/>
    </location>
</feature>
<protein>
    <recommendedName>
        <fullName evidence="4">NADH dehydrogenase [ubiquinone] 1 alpha subcomplex assembly factor 3</fullName>
    </recommendedName>
</protein>
<evidence type="ECO:0000256" key="1">
    <source>
        <dbReference type="SAM" id="MobiDB-lite"/>
    </source>
</evidence>